<dbReference type="InterPro" id="IPR053167">
    <property type="entry name" value="Spore_coat_component"/>
</dbReference>
<dbReference type="RefSeq" id="WP_011477637.1">
    <property type="nucleotide sequence ID" value="NC_007940.1"/>
</dbReference>
<dbReference type="AlphaFoldDB" id="Q1RHV7"/>
<evidence type="ECO:0000256" key="2">
    <source>
        <dbReference type="SAM" id="SignalP"/>
    </source>
</evidence>
<dbReference type="eggNOG" id="COG5430">
    <property type="taxonomic scope" value="Bacteria"/>
</dbReference>
<proteinExistence type="predicted"/>
<dbReference type="KEGG" id="rbe:RBE_0976"/>
<name>Q1RHV7_RICBR</name>
<dbReference type="PANTHER" id="PTHR37089:SF3">
    <property type="entry name" value="EXPORTED PROTEIN"/>
    <property type="match status" value="1"/>
</dbReference>
<protein>
    <recommendedName>
        <fullName evidence="3">Spore coat protein U/FanG domain-containing protein</fullName>
    </recommendedName>
</protein>
<dbReference type="EMBL" id="CP000087">
    <property type="protein sequence ID" value="ABE05057.1"/>
    <property type="molecule type" value="Genomic_DNA"/>
</dbReference>
<reference evidence="4 5" key="1">
    <citation type="journal article" date="2006" name="PLoS Genet.">
        <title>Genome sequence of Rickettsia bellii illuminates the role of amoebae in gene exchanges between intracellular pathogens.</title>
        <authorList>
            <person name="Ogata H."/>
            <person name="La Scola B."/>
            <person name="Audic S."/>
            <person name="Renesto P."/>
            <person name="Blanc G."/>
            <person name="Robert C."/>
            <person name="Fournier P.-E."/>
            <person name="Claverie J.-M."/>
            <person name="Raoult D."/>
        </authorList>
    </citation>
    <scope>NUCLEOTIDE SEQUENCE [LARGE SCALE GENOMIC DNA]</scope>
    <source>
        <strain evidence="4 5">RML369-C</strain>
    </source>
</reference>
<organism evidence="4 5">
    <name type="scientific">Rickettsia bellii (strain RML369-C)</name>
    <dbReference type="NCBI Taxonomy" id="336407"/>
    <lineage>
        <taxon>Bacteria</taxon>
        <taxon>Pseudomonadati</taxon>
        <taxon>Pseudomonadota</taxon>
        <taxon>Alphaproteobacteria</taxon>
        <taxon>Rickettsiales</taxon>
        <taxon>Rickettsiaceae</taxon>
        <taxon>Rickettsieae</taxon>
        <taxon>Rickettsia</taxon>
        <taxon>belli group</taxon>
    </lineage>
</organism>
<feature type="signal peptide" evidence="2">
    <location>
        <begin position="1"/>
        <end position="22"/>
    </location>
</feature>
<feature type="chain" id="PRO_5004196917" description="Spore coat protein U/FanG domain-containing protein" evidence="2">
    <location>
        <begin position="23"/>
        <end position="153"/>
    </location>
</feature>
<keyword evidence="1" id="KW-0812">Transmembrane</keyword>
<keyword evidence="2" id="KW-0732">Signal</keyword>
<evidence type="ECO:0000259" key="3">
    <source>
        <dbReference type="Pfam" id="PF05229"/>
    </source>
</evidence>
<dbReference type="Proteomes" id="UP000001951">
    <property type="component" value="Chromosome"/>
</dbReference>
<dbReference type="PANTHER" id="PTHR37089">
    <property type="entry name" value="PROTEIN U-RELATED"/>
    <property type="match status" value="1"/>
</dbReference>
<evidence type="ECO:0000256" key="1">
    <source>
        <dbReference type="SAM" id="Phobius"/>
    </source>
</evidence>
<gene>
    <name evidence="4" type="ordered locus">RBE_0976</name>
</gene>
<sequence length="153" mass="16202">MRIRYLVAVFLISLALSGQTMATCSVSVPTVGFGNVSTSSSKTTSVTASVTCSALISLIVSYTLKFSTGSANIYNPRNMLNGSNKLTYNLYKDAAHSQILGNGTSSTVTIQDSYLLALGPVTRNYTIYASLPAQPLANVGNYQDTITVTLTQP</sequence>
<evidence type="ECO:0000313" key="4">
    <source>
        <dbReference type="EMBL" id="ABE05057.1"/>
    </source>
</evidence>
<dbReference type="SMART" id="SM00972">
    <property type="entry name" value="SCPU"/>
    <property type="match status" value="1"/>
</dbReference>
<keyword evidence="1" id="KW-0472">Membrane</keyword>
<evidence type="ECO:0000313" key="5">
    <source>
        <dbReference type="Proteomes" id="UP000001951"/>
    </source>
</evidence>
<keyword evidence="1" id="KW-1133">Transmembrane helix</keyword>
<dbReference type="InterPro" id="IPR007893">
    <property type="entry name" value="Spore_coat_U/FanG"/>
</dbReference>
<feature type="domain" description="Spore coat protein U/FanG" evidence="3">
    <location>
        <begin position="15"/>
        <end position="149"/>
    </location>
</feature>
<dbReference type="OrthoDB" id="7161214at2"/>
<accession>Q1RHV7</accession>
<dbReference type="Pfam" id="PF05229">
    <property type="entry name" value="SCPU"/>
    <property type="match status" value="1"/>
</dbReference>
<feature type="transmembrane region" description="Helical" evidence="1">
    <location>
        <begin position="46"/>
        <end position="64"/>
    </location>
</feature>
<dbReference type="HOGENOM" id="CLU_103262_7_0_5"/>